<dbReference type="GO" id="GO:0046760">
    <property type="term" value="P:viral budding from Golgi membrane"/>
    <property type="evidence" value="ECO:0007669"/>
    <property type="project" value="UniProtKB-UniRule"/>
</dbReference>
<organism evidence="12 15">
    <name type="scientific">Ovine gammaherpesvirus 2</name>
    <dbReference type="NCBI Taxonomy" id="10398"/>
    <lineage>
        <taxon>Viruses</taxon>
        <taxon>Duplodnaviria</taxon>
        <taxon>Heunggongvirae</taxon>
        <taxon>Peploviricota</taxon>
        <taxon>Herviviricetes</taxon>
        <taxon>Herpesvirales</taxon>
        <taxon>Orthoherpesviridae</taxon>
        <taxon>Gammaherpesvirinae</taxon>
        <taxon>Macavirus</taxon>
        <taxon>Macavirus ovinegamma2</taxon>
    </lineage>
</organism>
<reference evidence="12" key="9">
    <citation type="submission" date="2010-03" db="EMBL/GenBank/DDBJ databases">
        <title>Ovine herpesvirus 2 contains a functional spliced IL-10.</title>
        <authorList>
            <person name="Stewart J.P."/>
            <person name="Rosbottom J."/>
            <person name="Haig D.M."/>
            <person name="Ackermann M."/>
        </authorList>
    </citation>
    <scope>NUCLEOTIDE SEQUENCE</scope>
    <source>
        <strain evidence="12">BJ1035</strain>
    </source>
</reference>
<dbReference type="Pfam" id="PF10813">
    <property type="entry name" value="Herpesvir_UL11"/>
    <property type="match status" value="1"/>
</dbReference>
<keyword evidence="8 11" id="KW-0472">Membrane</keyword>
<evidence type="ECO:0000256" key="7">
    <source>
        <dbReference type="ARBA" id="ARBA00022870"/>
    </source>
</evidence>
<dbReference type="Proteomes" id="UP000153759">
    <property type="component" value="Segment"/>
</dbReference>
<comment type="subunit">
    <text evidence="11">Interacts with BGLF2; this interaction is essential for the proper localization of each protein to the assembly complex and thus for the production of infectious virus.</text>
</comment>
<keyword evidence="10 11" id="KW-0449">Lipoprotein</keyword>
<proteinExistence type="inferred from homology"/>
<reference evidence="12 15" key="8">
    <citation type="journal article" date="2009" name="Vet. Microbiol.">
        <title>Ovine herpesvirus 2 structural proteins in epithelial cells and M-cells of the appendix in rabbits with malignant catarrhal fever.</title>
        <authorList>
            <person name="Meier-Trummer C.S."/>
            <person name="Tobler K."/>
            <person name="Hilbe M."/>
            <person name="Stewart J.P."/>
            <person name="Hart J."/>
            <person name="Campbell I."/>
            <person name="Haig D.M."/>
            <person name="Glauser D.L."/>
            <person name="Ehrensperger F."/>
            <person name="Ackermann M."/>
        </authorList>
    </citation>
    <scope>NUCLEOTIDE SEQUENCE [LARGE SCALE GENOMIC DNA]</scope>
    <source>
        <strain evidence="12">BJ1035</strain>
    </source>
</reference>
<comment type="PTM">
    <text evidence="11">Myristoylation and palmitoylation (probably on one or more of the nearby cysteines at the N-terminus) enable membrane-binding and Golgi apparatus-specific targeting and are essential for efficient packaging.</text>
</comment>
<dbReference type="GO" id="GO:0019033">
    <property type="term" value="C:viral tegument"/>
    <property type="evidence" value="ECO:0007669"/>
    <property type="project" value="UniProtKB-SubCell"/>
</dbReference>
<evidence type="ECO:0000256" key="9">
    <source>
        <dbReference type="ARBA" id="ARBA00023139"/>
    </source>
</evidence>
<comment type="function">
    <text evidence="11">Plays an important role in the cytoplasmic envelopment of tegument proteins and capsids during the assembly and egress processes. Participates also in viral entry at the fusion step probably by regulating the core fusion machinery.</text>
</comment>
<evidence type="ECO:0000313" key="14">
    <source>
        <dbReference type="Proteomes" id="UP000152762"/>
    </source>
</evidence>
<dbReference type="RefSeq" id="YP_438161.1">
    <property type="nucleotide sequence ID" value="NC_007646.1"/>
</dbReference>
<reference evidence="13 14" key="7">
    <citation type="journal article" date="2007" name="J. Gen. Virol.">
        <title>Comparison of ovine herpesvirus 2 genomes isolated from domestic sheep (Ovis aries) and a clinically affected cow (Bos bovis).</title>
        <authorList>
            <person name="Taus N.S."/>
            <person name="Herndon D.R."/>
            <person name="Traul D.L."/>
            <person name="Stewart J.P."/>
            <person name="Ackermann M."/>
            <person name="Li H."/>
            <person name="Knowles D.P."/>
            <person name="Lewis G.S."/>
            <person name="Brayton K.A."/>
        </authorList>
    </citation>
    <scope>NUCLEOTIDE SEQUENCE [LARGE SCALE GENOMIC DNA]</scope>
</reference>
<reference evidence="12" key="10">
    <citation type="submission" date="2010-03" db="EMBL/GenBank/DDBJ databases">
        <title>Ovine Herpesvirus 2 Lytic Cycle Replication and Particle Production.</title>
        <authorList>
            <person name="Stewart J.P."/>
            <person name="Rosbottom J."/>
        </authorList>
    </citation>
    <scope>NUCLEOTIDE SEQUENCE</scope>
    <source>
        <strain evidence="12">BJ1035</strain>
    </source>
</reference>
<dbReference type="KEGG" id="vg:26684014"/>
<protein>
    <recommendedName>
        <fullName evidence="11">Cytoplasmic envelopment protein 3</fullName>
    </recommendedName>
</protein>
<dbReference type="Proteomes" id="UP000152762">
    <property type="component" value="Segment"/>
</dbReference>
<accession>Q2VSK3</accession>
<evidence type="ECO:0000256" key="3">
    <source>
        <dbReference type="ARBA" id="ARBA00022580"/>
    </source>
</evidence>
<keyword evidence="4 11" id="KW-0519">Myristate</keyword>
<evidence type="ECO:0000256" key="6">
    <source>
        <dbReference type="ARBA" id="ARBA00022844"/>
    </source>
</evidence>
<evidence type="ECO:0000256" key="10">
    <source>
        <dbReference type="ARBA" id="ARBA00023288"/>
    </source>
</evidence>
<dbReference type="EMBL" id="AY839756">
    <property type="protein sequence ID" value="AAX58073.1"/>
    <property type="molecule type" value="Genomic_DNA"/>
</dbReference>
<evidence type="ECO:0000313" key="12">
    <source>
        <dbReference type="EMBL" id="AAX58073.1"/>
    </source>
</evidence>
<evidence type="ECO:0000256" key="8">
    <source>
        <dbReference type="ARBA" id="ARBA00023136"/>
    </source>
</evidence>
<comment type="subcellular location">
    <subcellularLocation>
        <location evidence="11">Virion tegument</location>
    </subcellularLocation>
    <subcellularLocation>
        <location evidence="11">Virion membrane</location>
        <topology evidence="11">Lipid-anchor</topology>
    </subcellularLocation>
    <subcellularLocation>
        <location evidence="11">Host cell membrane</location>
        <topology evidence="11">Lipid-anchor</topology>
        <orientation evidence="11">Cytoplasmic side</orientation>
    </subcellularLocation>
    <subcellularLocation>
        <location evidence="11">Host Golgi apparatus membrane</location>
        <topology evidence="11">Lipid-anchor</topology>
        <orientation evidence="11">Cytoplasmic side</orientation>
    </subcellularLocation>
    <text evidence="11">Virion membrane-associated tegument protein. Associates with host membrane lipids rafts. During virion morphogenesis, this protein probably accumulates in the endosomes and trans-Golgi where secondary envelopment occurs. It is probably transported to the cell surface from where it is endocytosed and directed to the trans-Golgi network (TGN).</text>
</comment>
<evidence type="ECO:0000256" key="11">
    <source>
        <dbReference type="HAMAP-Rule" id="MF_04042"/>
    </source>
</evidence>
<keyword evidence="1 11" id="KW-1032">Host cell membrane</keyword>
<evidence type="ECO:0000256" key="4">
    <source>
        <dbReference type="ARBA" id="ARBA00022707"/>
    </source>
</evidence>
<dbReference type="HAMAP" id="MF_04042">
    <property type="entry name" value="HSV_CEP3_gammahv"/>
    <property type="match status" value="1"/>
</dbReference>
<evidence type="ECO:0000256" key="5">
    <source>
        <dbReference type="ARBA" id="ARBA00022812"/>
    </source>
</evidence>
<reference evidence="15" key="1">
    <citation type="journal article" date="1993" name="Arch. Virol.">
        <title>PCR detection of the sheep-associated agent of malignant catarrhal fever.</title>
        <authorList>
            <person name="Baxter S.I."/>
            <person name="Pow I."/>
            <person name="Bridgen A."/>
            <person name="Reid H.W."/>
        </authorList>
    </citation>
    <scope>NUCLEOTIDE SEQUENCE [LARGE SCALE GENOMIC DNA]</scope>
</reference>
<dbReference type="EMBL" id="DQ198083">
    <property type="protein sequence ID" value="ABB22255.1"/>
    <property type="molecule type" value="Genomic_DNA"/>
</dbReference>
<reference evidence="15" key="6">
    <citation type="journal article" date="2002" name="J. Gen. Virol.">
        <title>Ovine herpesvirus 2 lytic cycle replication and capsid production.</title>
        <authorList>
            <person name="Rosbottom J."/>
            <person name="Dalziel R.G."/>
            <person name="Reid H.W."/>
            <person name="Stewart J.P."/>
        </authorList>
    </citation>
    <scope>NUCLEOTIDE SEQUENCE [LARGE SCALE GENOMIC DNA]</scope>
</reference>
<keyword evidence="3 11" id="KW-0920">Virion tegument</keyword>
<comment type="PTM">
    <text evidence="11">Phosphorylated. Phosphorylation does not seem to be required for recycling to the host Golgi apparatus. Packaging is selective for underphosphorylated forms.</text>
</comment>
<evidence type="ECO:0000256" key="1">
    <source>
        <dbReference type="ARBA" id="ARBA00022511"/>
    </source>
</evidence>
<reference evidence="15" key="4">
    <citation type="journal article" date="2001" name="Virus Res.">
        <title>Detection and multigenic characterization of a novel gammaherpesvirus in goats.</title>
        <authorList>
            <person name="Chmielewicz B."/>
            <person name="Goltz M."/>
            <person name="Ehlers B."/>
        </authorList>
    </citation>
    <scope>NUCLEOTIDE SEQUENCE [LARGE SCALE GENOMIC DNA]</scope>
</reference>
<reference evidence="15" key="2">
    <citation type="journal article" date="1998" name="J. Virol.">
        <title>Detection of a novel bovine lymphotropic herpesvirus.</title>
        <authorList>
            <person name="Rovnak J."/>
            <person name="Quackenbush S.L."/>
            <person name="Reyes R.A."/>
            <person name="Baines J.D."/>
            <person name="Parrish C.R."/>
            <person name="Casey J.W."/>
        </authorList>
    </citation>
    <scope>NUCLEOTIDE SEQUENCE [LARGE SCALE GENOMIC DNA]</scope>
</reference>
<gene>
    <name evidence="13" type="ORF">OvHV-2gp35</name>
</gene>
<evidence type="ECO:0000313" key="13">
    <source>
        <dbReference type="EMBL" id="ABB22255.1"/>
    </source>
</evidence>
<keyword evidence="15" id="KW-1185">Reference proteome</keyword>
<evidence type="ECO:0000313" key="15">
    <source>
        <dbReference type="Proteomes" id="UP000153759"/>
    </source>
</evidence>
<sequence length="61" mass="6838">MGAYLSVCCRRHHPVIDMHGNQIDVAKDFEEFTESDELLSEINAAGSQKPLPDYSDNLSQD</sequence>
<dbReference type="GO" id="GO:0055036">
    <property type="term" value="C:virion membrane"/>
    <property type="evidence" value="ECO:0007669"/>
    <property type="project" value="UniProtKB-SubCell"/>
</dbReference>
<feature type="lipid moiety-binding region" description="N-myristoyl glycine; by host" evidence="11">
    <location>
        <position position="2"/>
    </location>
</feature>
<dbReference type="InterPro" id="IPR024360">
    <property type="entry name" value="Herpesvirus_CEP3"/>
</dbReference>
<keyword evidence="9 11" id="KW-0564">Palmitate</keyword>
<name>Q2VSK3_9GAMA</name>
<keyword evidence="5 11" id="KW-1040">Host Golgi apparatus</keyword>
<dbReference type="GO" id="GO:0020002">
    <property type="term" value="C:host cell plasma membrane"/>
    <property type="evidence" value="ECO:0007669"/>
    <property type="project" value="UniProtKB-SubCell"/>
</dbReference>
<comment type="similarity">
    <text evidence="11">Belongs to the herpesviridae cytoplasmic envelopment protein 3 family.</text>
</comment>
<reference evidence="15" key="3">
    <citation type="journal article" date="2001" name="J. Gen. Virol.">
        <title>Ovine herpesvirus-2 glycoprotein B sequences from tissues of ruminant malignant catarrhal fever cases and healthy sheep are highly conserved.</title>
        <authorList>
            <person name="Dunowska M."/>
            <person name="Letchworth G.J."/>
            <person name="Collins J.K."/>
            <person name="DeMartini J.C."/>
        </authorList>
    </citation>
    <scope>NUCLEOTIDE SEQUENCE [LARGE SCALE GENOMIC DNA]</scope>
</reference>
<dbReference type="GO" id="GO:0044178">
    <property type="term" value="C:host cell Golgi membrane"/>
    <property type="evidence" value="ECO:0007669"/>
    <property type="project" value="UniProtKB-SubCell"/>
</dbReference>
<dbReference type="OrthoDB" id="29368at10239"/>
<evidence type="ECO:0000256" key="2">
    <source>
        <dbReference type="ARBA" id="ARBA00022553"/>
    </source>
</evidence>
<keyword evidence="6 11" id="KW-0946">Virion</keyword>
<keyword evidence="7 11" id="KW-1043">Host membrane</keyword>
<reference evidence="15" key="5">
    <citation type="journal article" date="2002" name="J. Gen. Virol.">
        <title>Isolation and expression of three open reading frames from ovine herpesvirus-2.</title>
        <authorList>
            <person name="Coulter L.J."/>
            <person name="Reid H.W."/>
        </authorList>
    </citation>
    <scope>NUCLEOTIDE SEQUENCE [LARGE SCALE GENOMIC DNA]</scope>
</reference>
<feature type="initiator methionine" description="Removed; by host" evidence="11">
    <location>
        <position position="1"/>
    </location>
</feature>
<reference evidence="12" key="11">
    <citation type="submission" date="2010-03" db="EMBL/GenBank/DDBJ databases">
        <title>Primary structure of the Ovine herpesvirus 2 genome.</title>
        <authorList>
            <person name="Stewart J.P."/>
            <person name="Rosbottom J."/>
            <person name="Jayawardane G."/>
            <person name="Reid H."/>
            <person name="Ackermann M."/>
        </authorList>
    </citation>
    <scope>NUCLEOTIDE SEQUENCE</scope>
    <source>
        <strain evidence="12">BJ1035</strain>
    </source>
</reference>
<keyword evidence="2 11" id="KW-0597">Phosphoprotein</keyword>